<protein>
    <submittedName>
        <fullName evidence="1">Putative DNA polymerase III, delta' subunit</fullName>
    </submittedName>
</protein>
<name>C6R7P5_9CORY</name>
<comment type="caution">
    <text evidence="1">The sequence shown here is derived from an EMBL/GenBank/DDBJ whole genome shotgun (WGS) entry which is preliminary data.</text>
</comment>
<organism evidence="1 2">
    <name type="scientific">Corynebacterium tuberculostearicum SK141</name>
    <dbReference type="NCBI Taxonomy" id="553206"/>
    <lineage>
        <taxon>Bacteria</taxon>
        <taxon>Bacillati</taxon>
        <taxon>Actinomycetota</taxon>
        <taxon>Actinomycetes</taxon>
        <taxon>Mycobacteriales</taxon>
        <taxon>Corynebacteriaceae</taxon>
        <taxon>Corynebacterium</taxon>
    </lineage>
</organism>
<dbReference type="NCBIfam" id="NF005926">
    <property type="entry name" value="PRK07940.1"/>
    <property type="match status" value="1"/>
</dbReference>
<dbReference type="Gene3D" id="3.40.50.300">
    <property type="entry name" value="P-loop containing nucleotide triphosphate hydrolases"/>
    <property type="match status" value="1"/>
</dbReference>
<dbReference type="AlphaFoldDB" id="C6R7P5"/>
<dbReference type="EMBL" id="ACVP01000007">
    <property type="protein sequence ID" value="EET78015.1"/>
    <property type="molecule type" value="Genomic_DNA"/>
</dbReference>
<reference evidence="1 2" key="1">
    <citation type="submission" date="2009-06" db="EMBL/GenBank/DDBJ databases">
        <authorList>
            <person name="Dodson R."/>
            <person name="Sebastian Y."/>
            <person name="Madupu R."/>
            <person name="Durkin A.S."/>
            <person name="Torralba M."/>
            <person name="Methe B."/>
            <person name="Sutton G.G."/>
            <person name="Strausberg R.L."/>
            <person name="Nelson K.E."/>
        </authorList>
    </citation>
    <scope>NUCLEOTIDE SEQUENCE [LARGE SCALE GENOMIC DNA]</scope>
    <source>
        <strain evidence="1 2">SK141</strain>
    </source>
</reference>
<accession>C6R7P5</accession>
<dbReference type="InterPro" id="IPR027417">
    <property type="entry name" value="P-loop_NTPase"/>
</dbReference>
<gene>
    <name evidence="1" type="ORF">CORTU0001_0938</name>
</gene>
<evidence type="ECO:0000313" key="2">
    <source>
        <dbReference type="Proteomes" id="UP000004384"/>
    </source>
</evidence>
<dbReference type="Pfam" id="PF13177">
    <property type="entry name" value="DNA_pol3_delta2"/>
    <property type="match status" value="1"/>
</dbReference>
<dbReference type="PANTHER" id="PTHR11669:SF8">
    <property type="entry name" value="DNA POLYMERASE III SUBUNIT DELTA"/>
    <property type="match status" value="1"/>
</dbReference>
<dbReference type="InterPro" id="IPR050238">
    <property type="entry name" value="DNA_Rep/Repair_Clamp_Loader"/>
</dbReference>
<sequence length="423" mass="45607">MSHRAPRSSLFMPSYFSKTSRLGRVNTGSVAQRLADTPGVARTILGAARAARGMPGADPRAMSHSWLFTGPPGSGRSLAAIDFAAALMCTDAEEPGCGRCEACRAVLETKQHTDLVLVDPQEVIIPVDTVREVIGRAASLPTVAPWRVVIFNNADRLNNNGANALLKTVEEPPARTVIIMCAPSDAPEDFSQTLRSRCRHLYIPSPSVESITAQLVSEGASDHDAHLAALTSLRHVGRARRLVNDPAVQKRRAVAINLAEEVFHGSQGFQAVTSLLKMVDSEAKESHKDQEEAELAKLEQTLGVGAKGKGAAKAQRDARSAIKDLQDQHKKRAKRRVIDNLDLVLVDLSGVYRDALMQKVGAQVDLTHPDFAGLSGEIAQRVSEEGLLDCQAAITLCREQLTQNVGTQIAFDGLVGRLRRACL</sequence>
<dbReference type="PANTHER" id="PTHR11669">
    <property type="entry name" value="REPLICATION FACTOR C / DNA POLYMERASE III GAMMA-TAU SUBUNIT"/>
    <property type="match status" value="1"/>
</dbReference>
<evidence type="ECO:0000313" key="1">
    <source>
        <dbReference type="EMBL" id="EET78015.1"/>
    </source>
</evidence>
<dbReference type="SUPFAM" id="SSF52540">
    <property type="entry name" value="P-loop containing nucleoside triphosphate hydrolases"/>
    <property type="match status" value="1"/>
</dbReference>
<dbReference type="Proteomes" id="UP000004384">
    <property type="component" value="Unassembled WGS sequence"/>
</dbReference>
<dbReference type="GO" id="GO:0006261">
    <property type="term" value="P:DNA-templated DNA replication"/>
    <property type="evidence" value="ECO:0007669"/>
    <property type="project" value="TreeGrafter"/>
</dbReference>
<proteinExistence type="predicted"/>